<accession>A0A839UKK5</accession>
<dbReference type="Gene3D" id="3.20.20.140">
    <property type="entry name" value="Metal-dependent hydrolases"/>
    <property type="match status" value="1"/>
</dbReference>
<dbReference type="SUPFAM" id="SSF51556">
    <property type="entry name" value="Metallo-dependent hydrolases"/>
    <property type="match status" value="1"/>
</dbReference>
<dbReference type="Pfam" id="PF01979">
    <property type="entry name" value="Amidohydro_1"/>
    <property type="match status" value="1"/>
</dbReference>
<dbReference type="SUPFAM" id="SSF51338">
    <property type="entry name" value="Composite domain of metallo-dependent hydrolases"/>
    <property type="match status" value="1"/>
</dbReference>
<reference evidence="9 10" key="1">
    <citation type="submission" date="2020-08" db="EMBL/GenBank/DDBJ databases">
        <title>Genomic Encyclopedia of Type Strains, Phase III (KMG-III): the genomes of soil and plant-associated and newly described type strains.</title>
        <authorList>
            <person name="Whitman W."/>
        </authorList>
    </citation>
    <scope>NUCLEOTIDE SEQUENCE [LARGE SCALE GENOMIC DNA]</scope>
    <source>
        <strain evidence="9 10">CECT 8571</strain>
    </source>
</reference>
<proteinExistence type="inferred from homology"/>
<comment type="caution">
    <text evidence="9">The sequence shown here is derived from an EMBL/GenBank/DDBJ whole genome shotgun (WGS) entry which is preliminary data.</text>
</comment>
<feature type="binding site" evidence="7">
    <location>
        <position position="317"/>
    </location>
    <ligand>
        <name>4-imidazolone-5-propanoate</name>
        <dbReference type="ChEBI" id="CHEBI:77893"/>
    </ligand>
</feature>
<gene>
    <name evidence="7" type="primary">hutI</name>
    <name evidence="9" type="ORF">FHS30_001838</name>
</gene>
<comment type="subcellular location">
    <subcellularLocation>
        <location evidence="7">Cytoplasm</location>
    </subcellularLocation>
</comment>
<keyword evidence="10" id="KW-1185">Reference proteome</keyword>
<feature type="binding site" evidence="7">
    <location>
        <position position="68"/>
    </location>
    <ligand>
        <name>Zn(2+)</name>
        <dbReference type="ChEBI" id="CHEBI:29105"/>
    </ligand>
</feature>
<dbReference type="InterPro" id="IPR006680">
    <property type="entry name" value="Amidohydro-rel"/>
</dbReference>
<organism evidence="9 10">
    <name type="scientific">Simiduia aestuariiviva</name>
    <dbReference type="NCBI Taxonomy" id="1510459"/>
    <lineage>
        <taxon>Bacteria</taxon>
        <taxon>Pseudomonadati</taxon>
        <taxon>Pseudomonadota</taxon>
        <taxon>Gammaproteobacteria</taxon>
        <taxon>Cellvibrionales</taxon>
        <taxon>Cellvibrionaceae</taxon>
        <taxon>Simiduia</taxon>
    </lineage>
</organism>
<dbReference type="Proteomes" id="UP000559987">
    <property type="component" value="Unassembled WGS sequence"/>
</dbReference>
<feature type="binding site" evidence="7">
    <location>
        <position position="240"/>
    </location>
    <ligand>
        <name>4-imidazolone-5-propanoate</name>
        <dbReference type="ChEBI" id="CHEBI:77893"/>
    </ligand>
</feature>
<keyword evidence="4 7" id="KW-0369">Histidine metabolism</keyword>
<feature type="binding site" evidence="7">
    <location>
        <position position="237"/>
    </location>
    <ligand>
        <name>Fe(3+)</name>
        <dbReference type="ChEBI" id="CHEBI:29034"/>
    </ligand>
</feature>
<feature type="domain" description="Amidohydrolase-related" evidence="8">
    <location>
        <begin position="60"/>
        <end position="373"/>
    </location>
</feature>
<dbReference type="PANTHER" id="PTHR42752">
    <property type="entry name" value="IMIDAZOLONEPROPIONASE"/>
    <property type="match status" value="1"/>
</dbReference>
<comment type="pathway">
    <text evidence="7">Amino-acid degradation; L-histidine degradation into L-glutamate; N-formimidoyl-L-glutamate from L-histidine: step 3/3.</text>
</comment>
<feature type="binding site" evidence="7">
    <location>
        <position position="140"/>
    </location>
    <ligand>
        <name>N-formimidoyl-L-glutamate</name>
        <dbReference type="ChEBI" id="CHEBI:58928"/>
    </ligand>
</feature>
<dbReference type="HAMAP" id="MF_00372">
    <property type="entry name" value="HutI"/>
    <property type="match status" value="1"/>
</dbReference>
<name>A0A839UKK5_9GAMM</name>
<dbReference type="InterPro" id="IPR005920">
    <property type="entry name" value="HutI"/>
</dbReference>
<keyword evidence="2 7" id="KW-0479">Metal-binding</keyword>
<dbReference type="FunFam" id="3.20.20.140:FF:000007">
    <property type="entry name" value="Imidazolonepropionase"/>
    <property type="match status" value="1"/>
</dbReference>
<comment type="catalytic activity">
    <reaction evidence="7">
        <text>4-imidazolone-5-propanoate + H2O = N-formimidoyl-L-glutamate</text>
        <dbReference type="Rhea" id="RHEA:23660"/>
        <dbReference type="ChEBI" id="CHEBI:15377"/>
        <dbReference type="ChEBI" id="CHEBI:58928"/>
        <dbReference type="ChEBI" id="CHEBI:77893"/>
        <dbReference type="EC" id="3.5.2.7"/>
    </reaction>
</comment>
<evidence type="ECO:0000313" key="9">
    <source>
        <dbReference type="EMBL" id="MBB3168654.1"/>
    </source>
</evidence>
<comment type="function">
    <text evidence="7">Catalyzes the hydrolytic cleavage of the carbon-nitrogen bond in imidazolone-5-propanoate to yield N-formimidoyl-L-glutamate. It is the third step in the universal histidine degradation pathway.</text>
</comment>
<feature type="binding site" evidence="7">
    <location>
        <position position="140"/>
    </location>
    <ligand>
        <name>4-imidazolone-5-propanoate</name>
        <dbReference type="ChEBI" id="CHEBI:77893"/>
    </ligand>
</feature>
<comment type="cofactor">
    <cofactor evidence="7">
        <name>Zn(2+)</name>
        <dbReference type="ChEBI" id="CHEBI:29105"/>
    </cofactor>
    <cofactor evidence="7">
        <name>Fe(3+)</name>
        <dbReference type="ChEBI" id="CHEBI:29034"/>
    </cofactor>
    <text evidence="7">Binds 1 zinc or iron ion per subunit.</text>
</comment>
<sequence>MTVDLVITNVNLATAVANGQPYGGQLNRALAVHNGKIHWLGTPGDAPTAATVFDAKGAWLTPGLIDCHTHLIFGGNRAHEFEWRQQGVSYTEIANRGGGIKSTVTATRDASDETLLAGAQKRLAALMAEGVTSVEIKSGYGLTLEHELRMLRLARELEQHNPVTVRTTLLAAHALPPEFSNKDDYIEHIVQAILPAAADAGLADAVDVFCEGVGFSPAQCERVFEAAAARDLAVKGHVEQLSNLHGSALVAAYKGLSVDHIEYLEAADIPRLKDAGTTAVLLPAAYFFLRETQQPPIDALRAAGVPMAVATDCNPGTAPQASLLTAMSQACVLFGLTPEESFYGVTRHAAAALGLAHKGQLAEGMDADLLLWHIDSPAELSYGINLIKPSQRWVAGVAQ</sequence>
<feature type="binding site" evidence="7">
    <location>
        <position position="312"/>
    </location>
    <ligand>
        <name>Fe(3+)</name>
        <dbReference type="ChEBI" id="CHEBI:29034"/>
    </ligand>
</feature>
<dbReference type="GO" id="GO:0050480">
    <property type="term" value="F:imidazolonepropionase activity"/>
    <property type="evidence" value="ECO:0007669"/>
    <property type="project" value="UniProtKB-UniRule"/>
</dbReference>
<dbReference type="GO" id="GO:0008270">
    <property type="term" value="F:zinc ion binding"/>
    <property type="evidence" value="ECO:0007669"/>
    <property type="project" value="UniProtKB-UniRule"/>
</dbReference>
<feature type="binding site" evidence="7">
    <location>
        <position position="173"/>
    </location>
    <ligand>
        <name>4-imidazolone-5-propanoate</name>
        <dbReference type="ChEBI" id="CHEBI:77893"/>
    </ligand>
</feature>
<feature type="binding site" evidence="7">
    <location>
        <position position="68"/>
    </location>
    <ligand>
        <name>Fe(3+)</name>
        <dbReference type="ChEBI" id="CHEBI:29034"/>
    </ligand>
</feature>
<keyword evidence="6 7" id="KW-0408">Iron</keyword>
<dbReference type="RefSeq" id="WP_183910117.1">
    <property type="nucleotide sequence ID" value="NZ_JACHXZ010000002.1"/>
</dbReference>
<feature type="binding site" evidence="7">
    <location>
        <position position="312"/>
    </location>
    <ligand>
        <name>Zn(2+)</name>
        <dbReference type="ChEBI" id="CHEBI:29105"/>
    </ligand>
</feature>
<evidence type="ECO:0000256" key="3">
    <source>
        <dbReference type="ARBA" id="ARBA00022801"/>
    </source>
</evidence>
<dbReference type="AlphaFoldDB" id="A0A839UKK5"/>
<evidence type="ECO:0000256" key="6">
    <source>
        <dbReference type="ARBA" id="ARBA00023004"/>
    </source>
</evidence>
<evidence type="ECO:0000256" key="2">
    <source>
        <dbReference type="ARBA" id="ARBA00022723"/>
    </source>
</evidence>
<dbReference type="NCBIfam" id="TIGR01224">
    <property type="entry name" value="hutI"/>
    <property type="match status" value="1"/>
</dbReference>
<dbReference type="GO" id="GO:0019556">
    <property type="term" value="P:L-histidine catabolic process to glutamate and formamide"/>
    <property type="evidence" value="ECO:0007669"/>
    <property type="project" value="UniProtKB-UniRule"/>
</dbReference>
<dbReference type="InterPro" id="IPR011059">
    <property type="entry name" value="Metal-dep_hydrolase_composite"/>
</dbReference>
<evidence type="ECO:0000256" key="5">
    <source>
        <dbReference type="ARBA" id="ARBA00022833"/>
    </source>
</evidence>
<comment type="similarity">
    <text evidence="7">Belongs to the metallo-dependent hydrolases superfamily. HutI family.</text>
</comment>
<keyword evidence="5 7" id="KW-0862">Zinc</keyword>
<protein>
    <recommendedName>
        <fullName evidence="1 7">Imidazolonepropionase</fullName>
        <ecNumber evidence="1 7">3.5.2.7</ecNumber>
    </recommendedName>
    <alternativeName>
        <fullName evidence="7">Imidazolone-5-propionate hydrolase</fullName>
    </alternativeName>
</protein>
<evidence type="ECO:0000313" key="10">
    <source>
        <dbReference type="Proteomes" id="UP000559987"/>
    </source>
</evidence>
<keyword evidence="3 7" id="KW-0378">Hydrolase</keyword>
<dbReference type="EMBL" id="JACHXZ010000002">
    <property type="protein sequence ID" value="MBB3168654.1"/>
    <property type="molecule type" value="Genomic_DNA"/>
</dbReference>
<evidence type="ECO:0000256" key="7">
    <source>
        <dbReference type="HAMAP-Rule" id="MF_00372"/>
    </source>
</evidence>
<dbReference type="PANTHER" id="PTHR42752:SF1">
    <property type="entry name" value="IMIDAZOLONEPROPIONASE-RELATED"/>
    <property type="match status" value="1"/>
</dbReference>
<feature type="binding site" evidence="7">
    <location>
        <position position="77"/>
    </location>
    <ligand>
        <name>4-imidazolone-5-propanoate</name>
        <dbReference type="ChEBI" id="CHEBI:77893"/>
    </ligand>
</feature>
<evidence type="ECO:0000259" key="8">
    <source>
        <dbReference type="Pfam" id="PF01979"/>
    </source>
</evidence>
<evidence type="ECO:0000256" key="1">
    <source>
        <dbReference type="ARBA" id="ARBA00012864"/>
    </source>
</evidence>
<dbReference type="Gene3D" id="2.30.40.10">
    <property type="entry name" value="Urease, subunit C, domain 1"/>
    <property type="match status" value="1"/>
</dbReference>
<feature type="binding site" evidence="7">
    <location>
        <position position="237"/>
    </location>
    <ligand>
        <name>Zn(2+)</name>
        <dbReference type="ChEBI" id="CHEBI:29105"/>
    </ligand>
</feature>
<dbReference type="GO" id="GO:0005506">
    <property type="term" value="F:iron ion binding"/>
    <property type="evidence" value="ECO:0007669"/>
    <property type="project" value="UniProtKB-UniRule"/>
</dbReference>
<feature type="binding site" evidence="7">
    <location>
        <position position="314"/>
    </location>
    <ligand>
        <name>N-formimidoyl-L-glutamate</name>
        <dbReference type="ChEBI" id="CHEBI:58928"/>
    </ligand>
</feature>
<dbReference type="InterPro" id="IPR032466">
    <property type="entry name" value="Metal_Hydrolase"/>
</dbReference>
<feature type="binding site" evidence="7">
    <location>
        <position position="70"/>
    </location>
    <ligand>
        <name>Fe(3+)</name>
        <dbReference type="ChEBI" id="CHEBI:29034"/>
    </ligand>
</feature>
<feature type="binding site" evidence="7">
    <location>
        <position position="70"/>
    </location>
    <ligand>
        <name>Zn(2+)</name>
        <dbReference type="ChEBI" id="CHEBI:29105"/>
    </ligand>
</feature>
<dbReference type="GO" id="GO:0019557">
    <property type="term" value="P:L-histidine catabolic process to glutamate and formate"/>
    <property type="evidence" value="ECO:0007669"/>
    <property type="project" value="UniProtKB-UniPathway"/>
</dbReference>
<feature type="binding site" evidence="7">
    <location>
        <position position="316"/>
    </location>
    <ligand>
        <name>N-formimidoyl-L-glutamate</name>
        <dbReference type="ChEBI" id="CHEBI:58928"/>
    </ligand>
</feature>
<dbReference type="EC" id="3.5.2.7" evidence="1 7"/>
<dbReference type="UniPathway" id="UPA00379">
    <property type="reaction ID" value="UER00551"/>
</dbReference>
<keyword evidence="7" id="KW-0963">Cytoplasm</keyword>
<evidence type="ECO:0000256" key="4">
    <source>
        <dbReference type="ARBA" id="ARBA00022808"/>
    </source>
</evidence>
<dbReference type="GO" id="GO:0005737">
    <property type="term" value="C:cytoplasm"/>
    <property type="evidence" value="ECO:0007669"/>
    <property type="project" value="UniProtKB-SubCell"/>
</dbReference>